<dbReference type="PROSITE" id="PS50006">
    <property type="entry name" value="FHA_DOMAIN"/>
    <property type="match status" value="1"/>
</dbReference>
<proteinExistence type="predicted"/>
<dbReference type="Gene3D" id="2.60.200.20">
    <property type="match status" value="1"/>
</dbReference>
<protein>
    <recommendedName>
        <fullName evidence="2">FHA domain-containing protein</fullName>
    </recommendedName>
</protein>
<dbReference type="OrthoDB" id="44230at2759"/>
<dbReference type="InterPro" id="IPR050923">
    <property type="entry name" value="Cell_Proc_Reg/RNA_Proc"/>
</dbReference>
<evidence type="ECO:0000313" key="4">
    <source>
        <dbReference type="Proteomes" id="UP000198406"/>
    </source>
</evidence>
<dbReference type="SMART" id="SM00240">
    <property type="entry name" value="FHA"/>
    <property type="match status" value="1"/>
</dbReference>
<dbReference type="Proteomes" id="UP000198406">
    <property type="component" value="Unassembled WGS sequence"/>
</dbReference>
<dbReference type="InParanoid" id="A0A1Z5KP60"/>
<keyword evidence="4" id="KW-1185">Reference proteome</keyword>
<dbReference type="AlphaFoldDB" id="A0A1Z5KP60"/>
<dbReference type="InterPro" id="IPR008984">
    <property type="entry name" value="SMAD_FHA_dom_sf"/>
</dbReference>
<evidence type="ECO:0000256" key="1">
    <source>
        <dbReference type="SAM" id="MobiDB-lite"/>
    </source>
</evidence>
<dbReference type="InterPro" id="IPR000253">
    <property type="entry name" value="FHA_dom"/>
</dbReference>
<feature type="domain" description="FHA" evidence="2">
    <location>
        <begin position="126"/>
        <end position="176"/>
    </location>
</feature>
<dbReference type="SUPFAM" id="SSF49879">
    <property type="entry name" value="SMAD/FHA domain"/>
    <property type="match status" value="1"/>
</dbReference>
<dbReference type="Pfam" id="PF00498">
    <property type="entry name" value="FHA"/>
    <property type="match status" value="1"/>
</dbReference>
<evidence type="ECO:0000259" key="2">
    <source>
        <dbReference type="PROSITE" id="PS50006"/>
    </source>
</evidence>
<gene>
    <name evidence="3" type="ORF">FisN_21Hh265</name>
</gene>
<sequence length="343" mass="37217">MRSQQIISTPQPITVDIRLCGNIPRKDLISSSTCLRNVWASGSTLPSRSRSTKTSEESLNTSQKETSSLFIPGKTGSCRAPTYLQQPTLIEPPQWAVPARGETCLEPVCESLGRQCAIDLTKKACYRVGRSPDSDVQLMHATSSRIHAMLFHHANGSCYVVDCGSSHGTYINGTRINSSSKAGVLVPVMVRQGGMIRFGGAGAPCFVLKSFSFHLEDIMAESVADDAELVRRNTRINALGKTAGEFVVESVINTIDKAMDVCRKRSFDSVDSDATGDENSTCKRRCTSPPLTLDAALPNLVSPELLPAQSSKRRVSFSNDPPQLFYPALVSPDDLSSEEDNDL</sequence>
<feature type="region of interest" description="Disordered" evidence="1">
    <location>
        <begin position="311"/>
        <end position="343"/>
    </location>
</feature>
<name>A0A1Z5KP60_FISSO</name>
<accession>A0A1Z5KP60</accession>
<dbReference type="PANTHER" id="PTHR23308">
    <property type="entry name" value="NUCLEAR INHIBITOR OF PROTEIN PHOSPHATASE-1"/>
    <property type="match status" value="1"/>
</dbReference>
<organism evidence="3 4">
    <name type="scientific">Fistulifera solaris</name>
    <name type="common">Oleaginous diatom</name>
    <dbReference type="NCBI Taxonomy" id="1519565"/>
    <lineage>
        <taxon>Eukaryota</taxon>
        <taxon>Sar</taxon>
        <taxon>Stramenopiles</taxon>
        <taxon>Ochrophyta</taxon>
        <taxon>Bacillariophyta</taxon>
        <taxon>Bacillariophyceae</taxon>
        <taxon>Bacillariophycidae</taxon>
        <taxon>Naviculales</taxon>
        <taxon>Naviculaceae</taxon>
        <taxon>Fistulifera</taxon>
    </lineage>
</organism>
<reference evidence="3 4" key="1">
    <citation type="journal article" date="2015" name="Plant Cell">
        <title>Oil accumulation by the oleaginous diatom Fistulifera solaris as revealed by the genome and transcriptome.</title>
        <authorList>
            <person name="Tanaka T."/>
            <person name="Maeda Y."/>
            <person name="Veluchamy A."/>
            <person name="Tanaka M."/>
            <person name="Abida H."/>
            <person name="Marechal E."/>
            <person name="Bowler C."/>
            <person name="Muto M."/>
            <person name="Sunaga Y."/>
            <person name="Tanaka M."/>
            <person name="Yoshino T."/>
            <person name="Taniguchi T."/>
            <person name="Fukuda Y."/>
            <person name="Nemoto M."/>
            <person name="Matsumoto M."/>
            <person name="Wong P.S."/>
            <person name="Aburatani S."/>
            <person name="Fujibuchi W."/>
        </authorList>
    </citation>
    <scope>NUCLEOTIDE SEQUENCE [LARGE SCALE GENOMIC DNA]</scope>
    <source>
        <strain evidence="3 4">JPCC DA0580</strain>
    </source>
</reference>
<feature type="region of interest" description="Disordered" evidence="1">
    <location>
        <begin position="269"/>
        <end position="288"/>
    </location>
</feature>
<feature type="region of interest" description="Disordered" evidence="1">
    <location>
        <begin position="42"/>
        <end position="66"/>
    </location>
</feature>
<dbReference type="EMBL" id="BDSP01000260">
    <property type="protein sequence ID" value="GAX27915.1"/>
    <property type="molecule type" value="Genomic_DNA"/>
</dbReference>
<evidence type="ECO:0000313" key="3">
    <source>
        <dbReference type="EMBL" id="GAX27915.1"/>
    </source>
</evidence>
<comment type="caution">
    <text evidence="3">The sequence shown here is derived from an EMBL/GenBank/DDBJ whole genome shotgun (WGS) entry which is preliminary data.</text>
</comment>